<dbReference type="InterPro" id="IPR001647">
    <property type="entry name" value="HTH_TetR"/>
</dbReference>
<gene>
    <name evidence="6" type="ORF">FHW37_10958</name>
</gene>
<dbReference type="InterPro" id="IPR036271">
    <property type="entry name" value="Tet_transcr_reg_TetR-rel_C_sf"/>
</dbReference>
<accession>A0A561QC95</accession>
<evidence type="ECO:0000256" key="2">
    <source>
        <dbReference type="ARBA" id="ARBA00023125"/>
    </source>
</evidence>
<keyword evidence="2 4" id="KW-0238">DNA-binding</keyword>
<dbReference type="RefSeq" id="WP_145641734.1">
    <property type="nucleotide sequence ID" value="NZ_VIWP01000009.1"/>
</dbReference>
<evidence type="ECO:0000256" key="1">
    <source>
        <dbReference type="ARBA" id="ARBA00023015"/>
    </source>
</evidence>
<dbReference type="PANTHER" id="PTHR47506:SF6">
    <property type="entry name" value="HTH-TYPE TRANSCRIPTIONAL REPRESSOR NEMR"/>
    <property type="match status" value="1"/>
</dbReference>
<dbReference type="Proteomes" id="UP000320653">
    <property type="component" value="Unassembled WGS sequence"/>
</dbReference>
<evidence type="ECO:0000259" key="5">
    <source>
        <dbReference type="PROSITE" id="PS50977"/>
    </source>
</evidence>
<dbReference type="InterPro" id="IPR009057">
    <property type="entry name" value="Homeodomain-like_sf"/>
</dbReference>
<evidence type="ECO:0000313" key="6">
    <source>
        <dbReference type="EMBL" id="TWF47995.1"/>
    </source>
</evidence>
<evidence type="ECO:0000256" key="3">
    <source>
        <dbReference type="ARBA" id="ARBA00023163"/>
    </source>
</evidence>
<keyword evidence="3" id="KW-0804">Transcription</keyword>
<dbReference type="Gene3D" id="1.10.357.10">
    <property type="entry name" value="Tetracycline Repressor, domain 2"/>
    <property type="match status" value="1"/>
</dbReference>
<feature type="DNA-binding region" description="H-T-H motif" evidence="4">
    <location>
        <begin position="26"/>
        <end position="45"/>
    </location>
</feature>
<dbReference type="SUPFAM" id="SSF46689">
    <property type="entry name" value="Homeodomain-like"/>
    <property type="match status" value="1"/>
</dbReference>
<sequence>MAVTTRDKIFTAAQDRFHALGYSACGVQQIVDAAGVPKGSFYNYFKTKEGLALEVLETYVASSKREILSNAALSPLTRIKDHFGFFISRYEKDGFDKGCLIGNLSAESSENVPLLREALRDSLSTWADLLTKVIAEGQQLGEIKSGLEPAEMARFLINSWEGTVLRMKVMNDRRSLDDFMSIAIGLLEKKPGD</sequence>
<dbReference type="GO" id="GO:0003677">
    <property type="term" value="F:DNA binding"/>
    <property type="evidence" value="ECO:0007669"/>
    <property type="project" value="UniProtKB-UniRule"/>
</dbReference>
<evidence type="ECO:0000313" key="7">
    <source>
        <dbReference type="Proteomes" id="UP000320653"/>
    </source>
</evidence>
<dbReference type="AlphaFoldDB" id="A0A561QC95"/>
<dbReference type="SUPFAM" id="SSF48498">
    <property type="entry name" value="Tetracyclin repressor-like, C-terminal domain"/>
    <property type="match status" value="1"/>
</dbReference>
<dbReference type="OrthoDB" id="9811084at2"/>
<keyword evidence="7" id="KW-1185">Reference proteome</keyword>
<comment type="caution">
    <text evidence="6">The sequence shown here is derived from an EMBL/GenBank/DDBJ whole genome shotgun (WGS) entry which is preliminary data.</text>
</comment>
<name>A0A561QC95_9HYPH</name>
<dbReference type="PROSITE" id="PS50977">
    <property type="entry name" value="HTH_TETR_2"/>
    <property type="match status" value="1"/>
</dbReference>
<feature type="domain" description="HTH tetR-type" evidence="5">
    <location>
        <begin position="3"/>
        <end position="63"/>
    </location>
</feature>
<dbReference type="PRINTS" id="PR00455">
    <property type="entry name" value="HTHTETR"/>
</dbReference>
<dbReference type="PANTHER" id="PTHR47506">
    <property type="entry name" value="TRANSCRIPTIONAL REGULATORY PROTEIN"/>
    <property type="match status" value="1"/>
</dbReference>
<dbReference type="EMBL" id="VIWP01000009">
    <property type="protein sequence ID" value="TWF47995.1"/>
    <property type="molecule type" value="Genomic_DNA"/>
</dbReference>
<dbReference type="Pfam" id="PF00440">
    <property type="entry name" value="TetR_N"/>
    <property type="match status" value="1"/>
</dbReference>
<reference evidence="6 7" key="1">
    <citation type="submission" date="2019-06" db="EMBL/GenBank/DDBJ databases">
        <title>Sorghum-associated microbial communities from plants grown in Nebraska, USA.</title>
        <authorList>
            <person name="Schachtman D."/>
        </authorList>
    </citation>
    <scope>NUCLEOTIDE SEQUENCE [LARGE SCALE GENOMIC DNA]</scope>
    <source>
        <strain evidence="6 7">1225</strain>
    </source>
</reference>
<dbReference type="Pfam" id="PF16925">
    <property type="entry name" value="TetR_C_13"/>
    <property type="match status" value="1"/>
</dbReference>
<proteinExistence type="predicted"/>
<organism evidence="6 7">
    <name type="scientific">Neorhizobium alkalisoli</name>
    <dbReference type="NCBI Taxonomy" id="528178"/>
    <lineage>
        <taxon>Bacteria</taxon>
        <taxon>Pseudomonadati</taxon>
        <taxon>Pseudomonadota</taxon>
        <taxon>Alphaproteobacteria</taxon>
        <taxon>Hyphomicrobiales</taxon>
        <taxon>Rhizobiaceae</taxon>
        <taxon>Rhizobium/Agrobacterium group</taxon>
        <taxon>Neorhizobium</taxon>
    </lineage>
</organism>
<dbReference type="InterPro" id="IPR011075">
    <property type="entry name" value="TetR_C"/>
</dbReference>
<keyword evidence="1" id="KW-0805">Transcription regulation</keyword>
<protein>
    <submittedName>
        <fullName evidence="6">TetR family transcriptional regulator</fullName>
    </submittedName>
</protein>
<evidence type="ECO:0000256" key="4">
    <source>
        <dbReference type="PROSITE-ProRule" id="PRU00335"/>
    </source>
</evidence>